<dbReference type="PROSITE" id="PS00463">
    <property type="entry name" value="ZN2_CY6_FUNGAL_1"/>
    <property type="match status" value="1"/>
</dbReference>
<evidence type="ECO:0000256" key="2">
    <source>
        <dbReference type="ARBA" id="ARBA00022833"/>
    </source>
</evidence>
<dbReference type="InterPro" id="IPR001138">
    <property type="entry name" value="Zn2Cys6_DnaBD"/>
</dbReference>
<dbReference type="EMBL" id="JAVFKD010000002">
    <property type="protein sequence ID" value="KAK5996384.1"/>
    <property type="molecule type" value="Genomic_DNA"/>
</dbReference>
<comment type="caution">
    <text evidence="7">The sequence shown here is derived from an EMBL/GenBank/DDBJ whole genome shotgun (WGS) entry which is preliminary data.</text>
</comment>
<sequence length="529" mass="59221">MPNSRVKSCDGCRLAKARCSLSTPCSRCVKRRIQCSYAPAQLPRHKDRYLTGFRRIQPLAIATSTAKETSSDNGLNKDPSSSVCENREHVALVTATATSPSTNTDPEHGSFSDLMALMEPGGTSCHLSDLTIYSNFTQHFDMPGTLAAASTSQSLDTTNNNVSVLPHFSDPLSSSALLNFDSPMATPTLNATLFDGMPWTKLKSPEFLMTPSATNVTQFPKSLGRHLSQRRRSFHQGSLTASMLLSQLIDYTRRMADGKRLPPFIHPPCSLSHEHECPPDTPHRCLPEILAVCSSLTKLFYSGTQVSHAFVWQQILRHLRQMYGEYNGYDEQRVLQALQASVIYTLLYSQCTESVSSEDAAWLVSTTEKFARRLYIVCSWGLDATYLCISRSKWVFVESMNRVGCLLYLADLLLHVDAKSPSKGECPEFIDVPLPCARELWQPISDKEWKKRYQEDISSKMLRGRQGLTMGNLFSLRQSLVYGENLYTIGKPDFADELAEWVESVDELSMLLWMAFTLEGEGQAQICQK</sequence>
<keyword evidence="1" id="KW-0479">Metal-binding</keyword>
<feature type="domain" description="Zn(2)-C6 fungal-type" evidence="6">
    <location>
        <begin position="8"/>
        <end position="37"/>
    </location>
</feature>
<evidence type="ECO:0000256" key="4">
    <source>
        <dbReference type="ARBA" id="ARBA00023163"/>
    </source>
</evidence>
<keyword evidence="8" id="KW-1185">Reference proteome</keyword>
<evidence type="ECO:0000256" key="3">
    <source>
        <dbReference type="ARBA" id="ARBA00023015"/>
    </source>
</evidence>
<proteinExistence type="predicted"/>
<dbReference type="Gene3D" id="4.10.240.10">
    <property type="entry name" value="Zn(2)-C6 fungal-type DNA-binding domain"/>
    <property type="match status" value="1"/>
</dbReference>
<evidence type="ECO:0000256" key="5">
    <source>
        <dbReference type="ARBA" id="ARBA00023242"/>
    </source>
</evidence>
<dbReference type="CDD" id="cd00067">
    <property type="entry name" value="GAL4"/>
    <property type="match status" value="1"/>
</dbReference>
<protein>
    <recommendedName>
        <fullName evidence="6">Zn(2)-C6 fungal-type domain-containing protein</fullName>
    </recommendedName>
</protein>
<evidence type="ECO:0000313" key="7">
    <source>
        <dbReference type="EMBL" id="KAK5996384.1"/>
    </source>
</evidence>
<dbReference type="Proteomes" id="UP001338125">
    <property type="component" value="Unassembled WGS sequence"/>
</dbReference>
<gene>
    <name evidence="7" type="ORF">PT974_01718</name>
</gene>
<reference evidence="7 8" key="1">
    <citation type="submission" date="2024-01" db="EMBL/GenBank/DDBJ databases">
        <title>Complete genome of Cladobotryum mycophilum ATHUM6906.</title>
        <authorList>
            <person name="Christinaki A.C."/>
            <person name="Myridakis A.I."/>
            <person name="Kouvelis V.N."/>
        </authorList>
    </citation>
    <scope>NUCLEOTIDE SEQUENCE [LARGE SCALE GENOMIC DNA]</scope>
    <source>
        <strain evidence="7 8">ATHUM6906</strain>
    </source>
</reference>
<evidence type="ECO:0000313" key="8">
    <source>
        <dbReference type="Proteomes" id="UP001338125"/>
    </source>
</evidence>
<keyword evidence="5" id="KW-0539">Nucleus</keyword>
<name>A0ABR0SWB3_9HYPO</name>
<dbReference type="PANTHER" id="PTHR47660:SF3">
    <property type="entry name" value="FINGER DOMAIN PROTEIN, PUTATIVE (AFU_ORTHOLOGUE AFUA_4G03310)-RELATED"/>
    <property type="match status" value="1"/>
</dbReference>
<dbReference type="InterPro" id="IPR036864">
    <property type="entry name" value="Zn2-C6_fun-type_DNA-bd_sf"/>
</dbReference>
<keyword evidence="2" id="KW-0862">Zinc</keyword>
<keyword evidence="4" id="KW-0804">Transcription</keyword>
<dbReference type="Pfam" id="PF00172">
    <property type="entry name" value="Zn_clus"/>
    <property type="match status" value="1"/>
</dbReference>
<keyword evidence="3" id="KW-0805">Transcription regulation</keyword>
<evidence type="ECO:0000259" key="6">
    <source>
        <dbReference type="PROSITE" id="PS50048"/>
    </source>
</evidence>
<accession>A0ABR0SWB3</accession>
<dbReference type="SMART" id="SM00066">
    <property type="entry name" value="GAL4"/>
    <property type="match status" value="1"/>
</dbReference>
<dbReference type="PANTHER" id="PTHR47660">
    <property type="entry name" value="TRANSCRIPTION FACTOR WITH C2H2 AND ZN(2)-CYS(6) DNA BINDING DOMAIN (EUROFUNG)-RELATED-RELATED"/>
    <property type="match status" value="1"/>
</dbReference>
<dbReference type="PROSITE" id="PS50048">
    <property type="entry name" value="ZN2_CY6_FUNGAL_2"/>
    <property type="match status" value="1"/>
</dbReference>
<dbReference type="SUPFAM" id="SSF57701">
    <property type="entry name" value="Zn2/Cys6 DNA-binding domain"/>
    <property type="match status" value="1"/>
</dbReference>
<organism evidence="7 8">
    <name type="scientific">Cladobotryum mycophilum</name>
    <dbReference type="NCBI Taxonomy" id="491253"/>
    <lineage>
        <taxon>Eukaryota</taxon>
        <taxon>Fungi</taxon>
        <taxon>Dikarya</taxon>
        <taxon>Ascomycota</taxon>
        <taxon>Pezizomycotina</taxon>
        <taxon>Sordariomycetes</taxon>
        <taxon>Hypocreomycetidae</taxon>
        <taxon>Hypocreales</taxon>
        <taxon>Hypocreaceae</taxon>
        <taxon>Cladobotryum</taxon>
    </lineage>
</organism>
<evidence type="ECO:0000256" key="1">
    <source>
        <dbReference type="ARBA" id="ARBA00022723"/>
    </source>
</evidence>